<accession>A0A917FYQ6</accession>
<dbReference type="AlphaFoldDB" id="A0A917FYQ6"/>
<keyword evidence="1" id="KW-0175">Coiled coil</keyword>
<reference evidence="2" key="1">
    <citation type="journal article" date="2014" name="Int. J. Syst. Evol. Microbiol.">
        <title>Complete genome sequence of Corynebacterium casei LMG S-19264T (=DSM 44701T), isolated from a smear-ripened cheese.</title>
        <authorList>
            <consortium name="US DOE Joint Genome Institute (JGI-PGF)"/>
            <person name="Walter F."/>
            <person name="Albersmeier A."/>
            <person name="Kalinowski J."/>
            <person name="Ruckert C."/>
        </authorList>
    </citation>
    <scope>NUCLEOTIDE SEQUENCE</scope>
    <source>
        <strain evidence="2">CGMCC 1.12987</strain>
    </source>
</reference>
<dbReference type="Proteomes" id="UP000644756">
    <property type="component" value="Unassembled WGS sequence"/>
</dbReference>
<dbReference type="EMBL" id="BMGR01000011">
    <property type="protein sequence ID" value="GGG14451.1"/>
    <property type="molecule type" value="Genomic_DNA"/>
</dbReference>
<name>A0A917FYQ6_9BACL</name>
<evidence type="ECO:0000313" key="2">
    <source>
        <dbReference type="EMBL" id="GGG14451.1"/>
    </source>
</evidence>
<feature type="coiled-coil region" evidence="1">
    <location>
        <begin position="126"/>
        <end position="153"/>
    </location>
</feature>
<sequence>MQNAPIISLEEMMTESELFQSIYPDLIGEIDRVEHVRGKLNDFQLMRAVSYAKNGLGVLSYERRQNINAIFEVFSEIYRQEGRESAHQWASDTLGCEVPVLQVDELNELSNVVPVDASEDASEYVSNDARARLEELSSMIQEKEADLLQLYREYYQLQNHTDKDES</sequence>
<comment type="caution">
    <text evidence="2">The sequence shown here is derived from an EMBL/GenBank/DDBJ whole genome shotgun (WGS) entry which is preliminary data.</text>
</comment>
<reference evidence="2" key="2">
    <citation type="submission" date="2020-09" db="EMBL/GenBank/DDBJ databases">
        <authorList>
            <person name="Sun Q."/>
            <person name="Zhou Y."/>
        </authorList>
    </citation>
    <scope>NUCLEOTIDE SEQUENCE</scope>
    <source>
        <strain evidence="2">CGMCC 1.12987</strain>
    </source>
</reference>
<proteinExistence type="predicted"/>
<organism evidence="2 3">
    <name type="scientific">Paenibacillus abyssi</name>
    <dbReference type="NCBI Taxonomy" id="1340531"/>
    <lineage>
        <taxon>Bacteria</taxon>
        <taxon>Bacillati</taxon>
        <taxon>Bacillota</taxon>
        <taxon>Bacilli</taxon>
        <taxon>Bacillales</taxon>
        <taxon>Paenibacillaceae</taxon>
        <taxon>Paenibacillus</taxon>
    </lineage>
</organism>
<evidence type="ECO:0000256" key="1">
    <source>
        <dbReference type="SAM" id="Coils"/>
    </source>
</evidence>
<keyword evidence="3" id="KW-1185">Reference proteome</keyword>
<evidence type="ECO:0000313" key="3">
    <source>
        <dbReference type="Proteomes" id="UP000644756"/>
    </source>
</evidence>
<protein>
    <submittedName>
        <fullName evidence="2">Uncharacterized protein</fullName>
    </submittedName>
</protein>
<gene>
    <name evidence="2" type="ORF">GCM10010916_34210</name>
</gene>
<dbReference type="RefSeq" id="WP_188532280.1">
    <property type="nucleotide sequence ID" value="NZ_BMGR01000011.1"/>
</dbReference>